<dbReference type="InterPro" id="IPR000792">
    <property type="entry name" value="Tscrpt_reg_LuxR_C"/>
</dbReference>
<dbReference type="InterPro" id="IPR039420">
    <property type="entry name" value="WalR-like"/>
</dbReference>
<dbReference type="SUPFAM" id="SSF46894">
    <property type="entry name" value="C-terminal effector domain of the bipartite response regulators"/>
    <property type="match status" value="1"/>
</dbReference>
<feature type="modified residue" description="4-aspartylphosphate" evidence="5">
    <location>
        <position position="54"/>
    </location>
</feature>
<keyword evidence="4" id="KW-0804">Transcription</keyword>
<evidence type="ECO:0000259" key="7">
    <source>
        <dbReference type="PROSITE" id="PS50110"/>
    </source>
</evidence>
<keyword evidence="3" id="KW-0238">DNA-binding</keyword>
<evidence type="ECO:0000256" key="3">
    <source>
        <dbReference type="ARBA" id="ARBA00023125"/>
    </source>
</evidence>
<dbReference type="EMBL" id="JBEXIP010000002">
    <property type="protein sequence ID" value="MET8432068.1"/>
    <property type="molecule type" value="Genomic_DNA"/>
</dbReference>
<comment type="caution">
    <text evidence="8">The sequence shown here is derived from an EMBL/GenBank/DDBJ whole genome shotgun (WGS) entry which is preliminary data.</text>
</comment>
<proteinExistence type="predicted"/>
<dbReference type="Gene3D" id="3.40.50.2300">
    <property type="match status" value="1"/>
</dbReference>
<dbReference type="PROSITE" id="PS50110">
    <property type="entry name" value="RESPONSE_REGULATORY"/>
    <property type="match status" value="1"/>
</dbReference>
<protein>
    <submittedName>
        <fullName evidence="8">Response regulator transcription factor</fullName>
    </submittedName>
</protein>
<dbReference type="PRINTS" id="PR00038">
    <property type="entry name" value="HTHLUXR"/>
</dbReference>
<keyword evidence="1 5" id="KW-0597">Phosphoprotein</keyword>
<dbReference type="SMART" id="SM00421">
    <property type="entry name" value="HTH_LUXR"/>
    <property type="match status" value="1"/>
</dbReference>
<evidence type="ECO:0000256" key="5">
    <source>
        <dbReference type="PROSITE-ProRule" id="PRU00169"/>
    </source>
</evidence>
<dbReference type="SMART" id="SM00448">
    <property type="entry name" value="REC"/>
    <property type="match status" value="1"/>
</dbReference>
<dbReference type="Pfam" id="PF00196">
    <property type="entry name" value="GerE"/>
    <property type="match status" value="1"/>
</dbReference>
<feature type="domain" description="Response regulatory" evidence="7">
    <location>
        <begin position="3"/>
        <end position="119"/>
    </location>
</feature>
<dbReference type="PANTHER" id="PTHR43214:SF24">
    <property type="entry name" value="TRANSCRIPTIONAL REGULATORY PROTEIN NARL-RELATED"/>
    <property type="match status" value="1"/>
</dbReference>
<gene>
    <name evidence="8" type="ORF">ABZV61_04540</name>
</gene>
<evidence type="ECO:0000313" key="8">
    <source>
        <dbReference type="EMBL" id="MET8432068.1"/>
    </source>
</evidence>
<dbReference type="InterPro" id="IPR016032">
    <property type="entry name" value="Sig_transdc_resp-reg_C-effctor"/>
</dbReference>
<evidence type="ECO:0000313" key="9">
    <source>
        <dbReference type="Proteomes" id="UP001550044"/>
    </source>
</evidence>
<keyword evidence="9" id="KW-1185">Reference proteome</keyword>
<dbReference type="SUPFAM" id="SSF52172">
    <property type="entry name" value="CheY-like"/>
    <property type="match status" value="1"/>
</dbReference>
<name>A0ABV2U2J2_9ACTN</name>
<evidence type="ECO:0000259" key="6">
    <source>
        <dbReference type="PROSITE" id="PS50043"/>
    </source>
</evidence>
<dbReference type="InterPro" id="IPR058245">
    <property type="entry name" value="NreC/VraR/RcsB-like_REC"/>
</dbReference>
<dbReference type="Proteomes" id="UP001550044">
    <property type="component" value="Unassembled WGS sequence"/>
</dbReference>
<feature type="domain" description="HTH luxR-type" evidence="6">
    <location>
        <begin position="148"/>
        <end position="213"/>
    </location>
</feature>
<dbReference type="InterPro" id="IPR011006">
    <property type="entry name" value="CheY-like_superfamily"/>
</dbReference>
<dbReference type="CDD" id="cd17535">
    <property type="entry name" value="REC_NarL-like"/>
    <property type="match status" value="1"/>
</dbReference>
<dbReference type="PROSITE" id="PS50043">
    <property type="entry name" value="HTH_LUXR_2"/>
    <property type="match status" value="1"/>
</dbReference>
<accession>A0ABV2U2J2</accession>
<dbReference type="CDD" id="cd06170">
    <property type="entry name" value="LuxR_C_like"/>
    <property type="match status" value="1"/>
</dbReference>
<evidence type="ECO:0000256" key="4">
    <source>
        <dbReference type="ARBA" id="ARBA00023163"/>
    </source>
</evidence>
<sequence>MIKVLLVDDDPYVRHGLRTILQSDPDIEVTAEAGDGRQGVEAARAHACDVALVDIRMPHMDGLAATRALLALPAPPAVVILTTFRLDEYVAEAVQAGAAGFLLKDTPPTELVRAVHTVAGGDAMLSPEVTRQLLDTVRRVQHSVSSDERTRLASLTPREREVLVLLAQGMSNADIAKHLFASESTVKMHVSRILAKLALENRVQAALLARNADLGQD</sequence>
<organism evidence="8 9">
    <name type="scientific">Streptomyces sp. 900116325</name>
    <dbReference type="NCBI Taxonomy" id="3154295"/>
    <lineage>
        <taxon>Bacteria</taxon>
        <taxon>Bacillati</taxon>
        <taxon>Actinomycetota</taxon>
        <taxon>Actinomycetes</taxon>
        <taxon>Kitasatosporales</taxon>
        <taxon>Streptomycetaceae</taxon>
        <taxon>Streptomyces</taxon>
    </lineage>
</organism>
<evidence type="ECO:0000256" key="1">
    <source>
        <dbReference type="ARBA" id="ARBA00022553"/>
    </source>
</evidence>
<dbReference type="PANTHER" id="PTHR43214">
    <property type="entry name" value="TWO-COMPONENT RESPONSE REGULATOR"/>
    <property type="match status" value="1"/>
</dbReference>
<reference evidence="8 9" key="1">
    <citation type="submission" date="2024-06" db="EMBL/GenBank/DDBJ databases">
        <title>The Natural Products Discovery Center: Release of the First 8490 Sequenced Strains for Exploring Actinobacteria Biosynthetic Diversity.</title>
        <authorList>
            <person name="Kalkreuter E."/>
            <person name="Kautsar S.A."/>
            <person name="Yang D."/>
            <person name="Bader C.D."/>
            <person name="Teijaro C.N."/>
            <person name="Fluegel L."/>
            <person name="Davis C.M."/>
            <person name="Simpson J.R."/>
            <person name="Lauterbach L."/>
            <person name="Steele A.D."/>
            <person name="Gui C."/>
            <person name="Meng S."/>
            <person name="Li G."/>
            <person name="Viehrig K."/>
            <person name="Ye F."/>
            <person name="Su P."/>
            <person name="Kiefer A.F."/>
            <person name="Nichols A."/>
            <person name="Cepeda A.J."/>
            <person name="Yan W."/>
            <person name="Fan B."/>
            <person name="Jiang Y."/>
            <person name="Adhikari A."/>
            <person name="Zheng C.-J."/>
            <person name="Schuster L."/>
            <person name="Cowan T.M."/>
            <person name="Smanski M.J."/>
            <person name="Chevrette M.G."/>
            <person name="De Carvalho L.P.S."/>
            <person name="Shen B."/>
        </authorList>
    </citation>
    <scope>NUCLEOTIDE SEQUENCE [LARGE SCALE GENOMIC DNA]</scope>
    <source>
        <strain evidence="8 9">NPDC005137</strain>
    </source>
</reference>
<dbReference type="InterPro" id="IPR001789">
    <property type="entry name" value="Sig_transdc_resp-reg_receiver"/>
</dbReference>
<dbReference type="RefSeq" id="WP_093775965.1">
    <property type="nucleotide sequence ID" value="NZ_JBEOSG010000015.1"/>
</dbReference>
<keyword evidence="2" id="KW-0805">Transcription regulation</keyword>
<dbReference type="Pfam" id="PF00072">
    <property type="entry name" value="Response_reg"/>
    <property type="match status" value="1"/>
</dbReference>
<evidence type="ECO:0000256" key="2">
    <source>
        <dbReference type="ARBA" id="ARBA00023015"/>
    </source>
</evidence>